<name>A0ABS7HR90_9MICO</name>
<dbReference type="Proteomes" id="UP001196843">
    <property type="component" value="Unassembled WGS sequence"/>
</dbReference>
<evidence type="ECO:0000313" key="3">
    <source>
        <dbReference type="EMBL" id="MBW9094964.1"/>
    </source>
</evidence>
<evidence type="ECO:0000259" key="2">
    <source>
        <dbReference type="Pfam" id="PF01261"/>
    </source>
</evidence>
<reference evidence="3 4" key="1">
    <citation type="journal article" date="2021" name="MBio">
        <title>Poor Competitiveness of Bradyrhizobium in Pigeon Pea Root Colonization in Indian Soils.</title>
        <authorList>
            <person name="Chalasani D."/>
            <person name="Basu A."/>
            <person name="Pullabhotla S.V.S.R.N."/>
            <person name="Jorrin B."/>
            <person name="Neal A.L."/>
            <person name="Poole P.S."/>
            <person name="Podile A.R."/>
            <person name="Tkacz A."/>
        </authorList>
    </citation>
    <scope>NUCLEOTIDE SEQUENCE [LARGE SCALE GENOMIC DNA]</scope>
    <source>
        <strain evidence="3 4">HU14</strain>
    </source>
</reference>
<comment type="caution">
    <text evidence="3">The sequence shown here is derived from an EMBL/GenBank/DDBJ whole genome shotgun (WGS) entry which is preliminary data.</text>
</comment>
<evidence type="ECO:0000313" key="4">
    <source>
        <dbReference type="Proteomes" id="UP001196843"/>
    </source>
</evidence>
<keyword evidence="4" id="KW-1185">Reference proteome</keyword>
<proteinExistence type="predicted"/>
<keyword evidence="1" id="KW-0119">Carbohydrate metabolism</keyword>
<dbReference type="InterPro" id="IPR013022">
    <property type="entry name" value="Xyl_isomerase-like_TIM-brl"/>
</dbReference>
<dbReference type="RefSeq" id="WP_220301671.1">
    <property type="nucleotide sequence ID" value="NZ_JAEUAW010000012.1"/>
</dbReference>
<organism evidence="3 4">
    <name type="scientific">Microbacterium jejuense</name>
    <dbReference type="NCBI Taxonomy" id="1263637"/>
    <lineage>
        <taxon>Bacteria</taxon>
        <taxon>Bacillati</taxon>
        <taxon>Actinomycetota</taxon>
        <taxon>Actinomycetes</taxon>
        <taxon>Micrococcales</taxon>
        <taxon>Microbacteriaceae</taxon>
        <taxon>Microbacterium</taxon>
    </lineage>
</organism>
<keyword evidence="3" id="KW-0413">Isomerase</keyword>
<feature type="domain" description="Xylose isomerase-like TIM barrel" evidence="2">
    <location>
        <begin position="35"/>
        <end position="267"/>
    </location>
</feature>
<dbReference type="InterPro" id="IPR036237">
    <property type="entry name" value="Xyl_isomerase-like_sf"/>
</dbReference>
<dbReference type="Gene3D" id="3.20.20.150">
    <property type="entry name" value="Divalent-metal-dependent TIM barrel enzymes"/>
    <property type="match status" value="1"/>
</dbReference>
<dbReference type="EMBL" id="JAEUAW010000012">
    <property type="protein sequence ID" value="MBW9094964.1"/>
    <property type="molecule type" value="Genomic_DNA"/>
</dbReference>
<dbReference type="InterPro" id="IPR050312">
    <property type="entry name" value="IolE/XylAMocC-like"/>
</dbReference>
<dbReference type="GO" id="GO:0016853">
    <property type="term" value="F:isomerase activity"/>
    <property type="evidence" value="ECO:0007669"/>
    <property type="project" value="UniProtKB-KW"/>
</dbReference>
<sequence length="291" mass="31438">MSPGVPQRPLRAIQQIQIGTVANTEDQARDTLSRLVSAGFEAIELNGFMTRPTPLLVRALTRFAGMPVGSGGRLEWPRLIAESGLSVAALHEDLGAIESDPGTVVVRADVLGTGNIVVTGMHRFDYGDEASVERLARRLDAAGRLLAGDGIRLHYHNHTAEFRRPMSGRTAFETLVDQTDPAVLGFELDCFWAATAGVDLLALLDKMGERIRLLHITDRGSRLTGPTMTPIVKVDTVELGAGNMPVDAIIAWATAQRVEAVILETHKNWIDGSPLRSAEVSAVALRRLLPS</sequence>
<gene>
    <name evidence="3" type="ORF">JNB62_14850</name>
</gene>
<dbReference type="Pfam" id="PF01261">
    <property type="entry name" value="AP_endonuc_2"/>
    <property type="match status" value="1"/>
</dbReference>
<evidence type="ECO:0000256" key="1">
    <source>
        <dbReference type="ARBA" id="ARBA00023277"/>
    </source>
</evidence>
<accession>A0ABS7HR90</accession>
<dbReference type="SUPFAM" id="SSF51658">
    <property type="entry name" value="Xylose isomerase-like"/>
    <property type="match status" value="1"/>
</dbReference>
<protein>
    <submittedName>
        <fullName evidence="3">Sugar phosphate isomerase/epimerase</fullName>
    </submittedName>
</protein>
<dbReference type="PANTHER" id="PTHR12110:SF41">
    <property type="entry name" value="INOSOSE DEHYDRATASE"/>
    <property type="match status" value="1"/>
</dbReference>
<dbReference type="PANTHER" id="PTHR12110">
    <property type="entry name" value="HYDROXYPYRUVATE ISOMERASE"/>
    <property type="match status" value="1"/>
</dbReference>